<dbReference type="EMBL" id="RJLR01000004">
    <property type="protein sequence ID" value="RNM09972.1"/>
    <property type="molecule type" value="Genomic_DNA"/>
</dbReference>
<dbReference type="AlphaFoldDB" id="A0A3N0GCT7"/>
<gene>
    <name evidence="3" type="ORF">EF878_00880</name>
</gene>
<reference evidence="3 4" key="1">
    <citation type="submission" date="2018-11" db="EMBL/GenBank/DDBJ databases">
        <title>Characterization of surface water Dickeya isolates.</title>
        <authorList>
            <person name="Van Gijsegem F."/>
            <person name="Pedron J."/>
        </authorList>
    </citation>
    <scope>NUCLEOTIDE SEQUENCE [LARGE SCALE GENOMIC DNA]</scope>
    <source>
        <strain evidence="3 4">FVG1-MFV-O17</strain>
    </source>
</reference>
<dbReference type="SUPFAM" id="SSF159871">
    <property type="entry name" value="YdgH-like"/>
    <property type="match status" value="1"/>
</dbReference>
<proteinExistence type="predicted"/>
<evidence type="ECO:0000259" key="2">
    <source>
        <dbReference type="Pfam" id="PF07338"/>
    </source>
</evidence>
<dbReference type="InterPro" id="IPR025543">
    <property type="entry name" value="Dodecin-like"/>
</dbReference>
<dbReference type="Pfam" id="PF07338">
    <property type="entry name" value="YdgH_BhsA-like"/>
    <property type="match status" value="1"/>
</dbReference>
<dbReference type="Gene3D" id="3.30.1660.10">
    <property type="entry name" value="Flavin-binding protein dodecin"/>
    <property type="match status" value="1"/>
</dbReference>
<feature type="domain" description="YdgH/BhsA/McbA-like" evidence="2">
    <location>
        <begin position="31"/>
        <end position="78"/>
    </location>
</feature>
<sequence length="78" mass="8356">MTALTRFSPARPSPPGARWWRACRSNAGWRSVSATAATLDSLQVSLSEKAQAAGAKSFRIISATSGENQMRGVAELYN</sequence>
<dbReference type="InterPro" id="IPR010854">
    <property type="entry name" value="YdgH/BhsA/McbA-like_dom"/>
</dbReference>
<comment type="caution">
    <text evidence="3">The sequence shown here is derived from an EMBL/GenBank/DDBJ whole genome shotgun (WGS) entry which is preliminary data.</text>
</comment>
<protein>
    <submittedName>
        <fullName evidence="3">DUF1471 domain-containing protein</fullName>
    </submittedName>
</protein>
<accession>A0A3N0GCT7</accession>
<evidence type="ECO:0000313" key="4">
    <source>
        <dbReference type="Proteomes" id="UP000276061"/>
    </source>
</evidence>
<evidence type="ECO:0000256" key="1">
    <source>
        <dbReference type="ARBA" id="ARBA00022729"/>
    </source>
</evidence>
<keyword evidence="1" id="KW-0732">Signal</keyword>
<dbReference type="InterPro" id="IPR036275">
    <property type="entry name" value="YdgH-like_sf"/>
</dbReference>
<organism evidence="3 4">
    <name type="scientific">Dickeya undicola</name>
    <dbReference type="NCBI Taxonomy" id="1577887"/>
    <lineage>
        <taxon>Bacteria</taxon>
        <taxon>Pseudomonadati</taxon>
        <taxon>Pseudomonadota</taxon>
        <taxon>Gammaproteobacteria</taxon>
        <taxon>Enterobacterales</taxon>
        <taxon>Pectobacteriaceae</taxon>
        <taxon>Dickeya</taxon>
    </lineage>
</organism>
<name>A0A3N0GCT7_9GAMM</name>
<evidence type="ECO:0000313" key="3">
    <source>
        <dbReference type="EMBL" id="RNM09972.1"/>
    </source>
</evidence>
<dbReference type="Proteomes" id="UP000276061">
    <property type="component" value="Unassembled WGS sequence"/>
</dbReference>